<gene>
    <name evidence="3" type="ORF">RN001_003169</name>
</gene>
<feature type="compositionally biased region" description="Low complexity" evidence="1">
    <location>
        <begin position="46"/>
        <end position="60"/>
    </location>
</feature>
<accession>A0AAN7PI73</accession>
<protein>
    <submittedName>
        <fullName evidence="3">Uncharacterized protein</fullName>
    </submittedName>
</protein>
<organism evidence="3 4">
    <name type="scientific">Aquatica leii</name>
    <dbReference type="NCBI Taxonomy" id="1421715"/>
    <lineage>
        <taxon>Eukaryota</taxon>
        <taxon>Metazoa</taxon>
        <taxon>Ecdysozoa</taxon>
        <taxon>Arthropoda</taxon>
        <taxon>Hexapoda</taxon>
        <taxon>Insecta</taxon>
        <taxon>Pterygota</taxon>
        <taxon>Neoptera</taxon>
        <taxon>Endopterygota</taxon>
        <taxon>Coleoptera</taxon>
        <taxon>Polyphaga</taxon>
        <taxon>Elateriformia</taxon>
        <taxon>Elateroidea</taxon>
        <taxon>Lampyridae</taxon>
        <taxon>Luciolinae</taxon>
        <taxon>Aquatica</taxon>
    </lineage>
</organism>
<evidence type="ECO:0000256" key="2">
    <source>
        <dbReference type="SAM" id="SignalP"/>
    </source>
</evidence>
<reference evidence="4" key="1">
    <citation type="submission" date="2023-01" db="EMBL/GenBank/DDBJ databases">
        <title>Key to firefly adult light organ development and bioluminescence: homeobox transcription factors regulate luciferase expression and transportation to peroxisome.</title>
        <authorList>
            <person name="Fu X."/>
        </authorList>
    </citation>
    <scope>NUCLEOTIDE SEQUENCE [LARGE SCALE GENOMIC DNA]</scope>
</reference>
<evidence type="ECO:0000313" key="3">
    <source>
        <dbReference type="EMBL" id="KAK4886898.1"/>
    </source>
</evidence>
<keyword evidence="4" id="KW-1185">Reference proteome</keyword>
<evidence type="ECO:0000256" key="1">
    <source>
        <dbReference type="SAM" id="MobiDB-lite"/>
    </source>
</evidence>
<feature type="compositionally biased region" description="Polar residues" evidence="1">
    <location>
        <begin position="134"/>
        <end position="172"/>
    </location>
</feature>
<name>A0AAN7PI73_9COLE</name>
<feature type="chain" id="PRO_5042890429" evidence="2">
    <location>
        <begin position="27"/>
        <end position="451"/>
    </location>
</feature>
<feature type="compositionally biased region" description="Low complexity" evidence="1">
    <location>
        <begin position="81"/>
        <end position="104"/>
    </location>
</feature>
<dbReference type="Proteomes" id="UP001353858">
    <property type="component" value="Unassembled WGS sequence"/>
</dbReference>
<sequence length="451" mass="49331">MGKTYQNYSYCSSFILFLLLVCNCESARTHSSGRRGGHTTSRSKYTTHNSNSNYQTTQSSIGFENYQRPQNNGNIGFENVQNRAPQNNQPYYNPANNNKPSAPQLPQQSNHYTPQQSPGIGFENVHNRVPPNNPSNHPTNYNPSSPPYQNQHSPYPNYNGQPGYSNYPNTPHYNGYQPPPSYYNPHYSSPGGVPPPIYQPVQQSSGGSILGYAGTFAGGYLIGKLASGGFSSNGGDREYTVHHYHHNANEVPKHVSVTSNGLIMCSQNDTQGLCVPNTFPFCLSNGTIMCVTHSTYTTPCNTNNSMPCVVTVLPCPSNDTSCNNSTGANLTTTAVYIPCISKVTVIQQTVLNFTADNSLSNQPSSVTNVDYCITAIAEPKQLQSAVPSYFNFLMQMAAAAYNKTMNVNNNKTDTTTIASYNTQNKTEITTLLPTSNNENKTEITTLPYNVS</sequence>
<evidence type="ECO:0000313" key="4">
    <source>
        <dbReference type="Proteomes" id="UP001353858"/>
    </source>
</evidence>
<feature type="region of interest" description="Disordered" evidence="1">
    <location>
        <begin position="28"/>
        <end position="188"/>
    </location>
</feature>
<dbReference type="AlphaFoldDB" id="A0AAN7PI73"/>
<proteinExistence type="predicted"/>
<keyword evidence="2" id="KW-0732">Signal</keyword>
<feature type="compositionally biased region" description="Polar residues" evidence="1">
    <location>
        <begin position="105"/>
        <end position="118"/>
    </location>
</feature>
<dbReference type="EMBL" id="JARPUR010000001">
    <property type="protein sequence ID" value="KAK4886898.1"/>
    <property type="molecule type" value="Genomic_DNA"/>
</dbReference>
<feature type="signal peptide" evidence="2">
    <location>
        <begin position="1"/>
        <end position="26"/>
    </location>
</feature>
<comment type="caution">
    <text evidence="3">The sequence shown here is derived from an EMBL/GenBank/DDBJ whole genome shotgun (WGS) entry which is preliminary data.</text>
</comment>